<evidence type="ECO:0000313" key="7">
    <source>
        <dbReference type="Proteomes" id="UP000075420"/>
    </source>
</evidence>
<dbReference type="SUPFAM" id="SSF55103">
    <property type="entry name" value="FAD-linked oxidases, C-terminal domain"/>
    <property type="match status" value="1"/>
</dbReference>
<dbReference type="Gene3D" id="3.30.465.10">
    <property type="match status" value="1"/>
</dbReference>
<dbReference type="Pfam" id="PF01565">
    <property type="entry name" value="FAD_binding_4"/>
    <property type="match status" value="1"/>
</dbReference>
<dbReference type="EMBL" id="JELY01001650">
    <property type="protein sequence ID" value="KYF55069.1"/>
    <property type="molecule type" value="Genomic_DNA"/>
</dbReference>
<proteinExistence type="predicted"/>
<dbReference type="PANTHER" id="PTHR11748:SF114">
    <property type="entry name" value="ARYL-ALCOHOL OXIDASE VANILLYL-ALCOHOL OXIDASE (AFU_ORTHOLOGUE AFUA_3G09500)-RELATED"/>
    <property type="match status" value="1"/>
</dbReference>
<evidence type="ECO:0000313" key="6">
    <source>
        <dbReference type="EMBL" id="KYF55069.1"/>
    </source>
</evidence>
<gene>
    <name evidence="6" type="ORF">BE08_20240</name>
</gene>
<dbReference type="InterPro" id="IPR036318">
    <property type="entry name" value="FAD-bd_PCMH-like_sf"/>
</dbReference>
<keyword evidence="3" id="KW-0274">FAD</keyword>
<dbReference type="InterPro" id="IPR016169">
    <property type="entry name" value="FAD-bd_PCMH_sub2"/>
</dbReference>
<evidence type="ECO:0000259" key="5">
    <source>
        <dbReference type="PROSITE" id="PS51387"/>
    </source>
</evidence>
<protein>
    <recommendedName>
        <fullName evidence="5">FAD-binding PCMH-type domain-containing protein</fullName>
    </recommendedName>
</protein>
<name>A0A150PHC2_SORCE</name>
<dbReference type="AlphaFoldDB" id="A0A150PHC2"/>
<dbReference type="GO" id="GO:1903457">
    <property type="term" value="P:lactate catabolic process"/>
    <property type="evidence" value="ECO:0007669"/>
    <property type="project" value="TreeGrafter"/>
</dbReference>
<comment type="cofactor">
    <cofactor evidence="1">
        <name>FAD</name>
        <dbReference type="ChEBI" id="CHEBI:57692"/>
    </cofactor>
</comment>
<dbReference type="GO" id="GO:0071949">
    <property type="term" value="F:FAD binding"/>
    <property type="evidence" value="ECO:0007669"/>
    <property type="project" value="InterPro"/>
</dbReference>
<comment type="caution">
    <text evidence="6">The sequence shown here is derived from an EMBL/GenBank/DDBJ whole genome shotgun (WGS) entry which is preliminary data.</text>
</comment>
<dbReference type="SUPFAM" id="SSF56176">
    <property type="entry name" value="FAD-binding/transporter-associated domain-like"/>
    <property type="match status" value="1"/>
</dbReference>
<dbReference type="Gene3D" id="1.10.45.10">
    <property type="entry name" value="Vanillyl-alcohol Oxidase, Chain A, domain 4"/>
    <property type="match status" value="1"/>
</dbReference>
<dbReference type="Proteomes" id="UP000075420">
    <property type="component" value="Unassembled WGS sequence"/>
</dbReference>
<keyword evidence="2" id="KW-0285">Flavoprotein</keyword>
<dbReference type="PROSITE" id="PS51387">
    <property type="entry name" value="FAD_PCMH"/>
    <property type="match status" value="1"/>
</dbReference>
<organism evidence="6 7">
    <name type="scientific">Sorangium cellulosum</name>
    <name type="common">Polyangium cellulosum</name>
    <dbReference type="NCBI Taxonomy" id="56"/>
    <lineage>
        <taxon>Bacteria</taxon>
        <taxon>Pseudomonadati</taxon>
        <taxon>Myxococcota</taxon>
        <taxon>Polyangia</taxon>
        <taxon>Polyangiales</taxon>
        <taxon>Polyangiaceae</taxon>
        <taxon>Sorangium</taxon>
    </lineage>
</organism>
<evidence type="ECO:0000256" key="1">
    <source>
        <dbReference type="ARBA" id="ARBA00001974"/>
    </source>
</evidence>
<dbReference type="InterPro" id="IPR016166">
    <property type="entry name" value="FAD-bd_PCMH"/>
</dbReference>
<accession>A0A150PHC2</accession>
<dbReference type="InterPro" id="IPR016167">
    <property type="entry name" value="FAD-bd_PCMH_sub1"/>
</dbReference>
<feature type="domain" description="FAD-binding PCMH-type" evidence="5">
    <location>
        <begin position="47"/>
        <end position="233"/>
    </location>
</feature>
<dbReference type="Gene3D" id="3.40.462.10">
    <property type="entry name" value="FAD-linked oxidases, C-terminal domain"/>
    <property type="match status" value="1"/>
</dbReference>
<sequence>MSGASPSSVQISSAYGQLAAVLGEGAVLGPGSDLSAYEDPYAFGSSAGFRCSGAVLPKSVEEVRAVLAVANRHGIPLWTVSTGRNLGYGGAAPRVNGAIVLDMQRMNRILEVDEEHGYALLEPGVRFLDLYGYLRERRLKLWMSAPSLGWGSVVGNALERGIGYTPHGDHAAQICGLEVVLANGDVVRTGMGALPGANTWQIYKGGYGPSLDGLFLQSNFGIVTKLGLWLMPQPGGLTSCVAHFQRESDLEAAIDVLASLRRRQIIQSNAQMGNVVREVAHRYPRSRWYDGPDAMPDEVIEKIRQDLGLGWWWTLRFGLYGDEELLDARFRIVQRAFSSIPGAEITGQKHLASGPDGLYACEVEGPAGRLAGVPGFFALNALKFRGDDCGHLDFSPILASSGREAVRVYEFVKARAREHGIDYLAGFTASERHLTHVFPILYEKRDAEQTSNAAALLDTLIKELGKQGIGEYRAHLAFMDLIGDQYSFNMHALRRLHEALKDALDPNGILSPGKQGIWPAASRRQRAGTR</sequence>
<dbReference type="InterPro" id="IPR006094">
    <property type="entry name" value="Oxid_FAD_bind_N"/>
</dbReference>
<dbReference type="InterPro" id="IPR016164">
    <property type="entry name" value="FAD-linked_Oxase-like_C"/>
</dbReference>
<dbReference type="PANTHER" id="PTHR11748">
    <property type="entry name" value="D-LACTATE DEHYDROGENASE"/>
    <property type="match status" value="1"/>
</dbReference>
<dbReference type="Gene3D" id="3.30.43.10">
    <property type="entry name" value="Uridine Diphospho-n-acetylenolpyruvylglucosamine Reductase, domain 2"/>
    <property type="match status" value="1"/>
</dbReference>
<keyword evidence="4" id="KW-0560">Oxidoreductase</keyword>
<evidence type="ECO:0000256" key="3">
    <source>
        <dbReference type="ARBA" id="ARBA00022827"/>
    </source>
</evidence>
<dbReference type="InterPro" id="IPR016171">
    <property type="entry name" value="Vanillyl_alc_oxidase_C-sub2"/>
</dbReference>
<reference evidence="6 7" key="1">
    <citation type="submission" date="2014-02" db="EMBL/GenBank/DDBJ databases">
        <title>The small core and large imbalanced accessory genome model reveals a collaborative survival strategy of Sorangium cellulosum strains in nature.</title>
        <authorList>
            <person name="Han K."/>
            <person name="Peng R."/>
            <person name="Blom J."/>
            <person name="Li Y.-Z."/>
        </authorList>
    </citation>
    <scope>NUCLEOTIDE SEQUENCE [LARGE SCALE GENOMIC DNA]</scope>
    <source>
        <strain evidence="6 7">So0157-25</strain>
    </source>
</reference>
<dbReference type="InterPro" id="IPR004113">
    <property type="entry name" value="FAD-bd_oxidored_4_C"/>
</dbReference>
<evidence type="ECO:0000256" key="4">
    <source>
        <dbReference type="ARBA" id="ARBA00023002"/>
    </source>
</evidence>
<dbReference type="Pfam" id="PF02913">
    <property type="entry name" value="FAD-oxidase_C"/>
    <property type="match status" value="1"/>
</dbReference>
<dbReference type="InterPro" id="IPR016170">
    <property type="entry name" value="Cytok_DH_C_sf"/>
</dbReference>
<dbReference type="GO" id="GO:0008720">
    <property type="term" value="F:D-lactate dehydrogenase (NAD+) activity"/>
    <property type="evidence" value="ECO:0007669"/>
    <property type="project" value="TreeGrafter"/>
</dbReference>
<evidence type="ECO:0000256" key="2">
    <source>
        <dbReference type="ARBA" id="ARBA00022630"/>
    </source>
</evidence>
<dbReference type="GO" id="GO:0004458">
    <property type="term" value="F:D-lactate dehydrogenase (cytochrome) activity"/>
    <property type="evidence" value="ECO:0007669"/>
    <property type="project" value="TreeGrafter"/>
</dbReference>